<dbReference type="AlphaFoldDB" id="A0A561T030"/>
<evidence type="ECO:0000313" key="2">
    <source>
        <dbReference type="Proteomes" id="UP000321261"/>
    </source>
</evidence>
<name>A0A561T030_9PSEU</name>
<dbReference type="Gene3D" id="1.10.10.10">
    <property type="entry name" value="Winged helix-like DNA-binding domain superfamily/Winged helix DNA-binding domain"/>
    <property type="match status" value="1"/>
</dbReference>
<protein>
    <submittedName>
        <fullName evidence="1">Putative ArsR family transcriptional regulator</fullName>
    </submittedName>
</protein>
<evidence type="ECO:0000313" key="1">
    <source>
        <dbReference type="EMBL" id="TWF80472.1"/>
    </source>
</evidence>
<dbReference type="Proteomes" id="UP000321261">
    <property type="component" value="Unassembled WGS sequence"/>
</dbReference>
<reference evidence="1 2" key="1">
    <citation type="submission" date="2019-06" db="EMBL/GenBank/DDBJ databases">
        <title>Sequencing the genomes of 1000 actinobacteria strains.</title>
        <authorList>
            <person name="Klenk H.-P."/>
        </authorList>
    </citation>
    <scope>NUCLEOTIDE SEQUENCE [LARGE SCALE GENOMIC DNA]</scope>
    <source>
        <strain evidence="1 2">DSM 45671</strain>
    </source>
</reference>
<dbReference type="EMBL" id="VIWU01000001">
    <property type="protein sequence ID" value="TWF80472.1"/>
    <property type="molecule type" value="Genomic_DNA"/>
</dbReference>
<organism evidence="1 2">
    <name type="scientific">Pseudonocardia hierapolitana</name>
    <dbReference type="NCBI Taxonomy" id="1128676"/>
    <lineage>
        <taxon>Bacteria</taxon>
        <taxon>Bacillati</taxon>
        <taxon>Actinomycetota</taxon>
        <taxon>Actinomycetes</taxon>
        <taxon>Pseudonocardiales</taxon>
        <taxon>Pseudonocardiaceae</taxon>
        <taxon>Pseudonocardia</taxon>
    </lineage>
</organism>
<dbReference type="RefSeq" id="WP_246170701.1">
    <property type="nucleotide sequence ID" value="NZ_VIWU01000001.1"/>
</dbReference>
<dbReference type="CDD" id="cd00090">
    <property type="entry name" value="HTH_ARSR"/>
    <property type="match status" value="1"/>
</dbReference>
<keyword evidence="2" id="KW-1185">Reference proteome</keyword>
<dbReference type="InterPro" id="IPR036388">
    <property type="entry name" value="WH-like_DNA-bd_sf"/>
</dbReference>
<gene>
    <name evidence="1" type="ORF">FHX44_116415</name>
</gene>
<dbReference type="Pfam" id="PF12840">
    <property type="entry name" value="HTH_20"/>
    <property type="match status" value="1"/>
</dbReference>
<sequence length="231" mass="24786">MDEFVSQVSGVSALAEPARRALYLYVAAQPQPVSRDQAAEGVGLPRHTVKFHLDKLVEEGLLDTEFRRLSGRSGPGAGRPTKLYRRSAREVAVTLPPRHYDLAGRILAGAVEAAARDGAPVLDAVHRVATECGRRLGAEEQLRDRSPAASPLDDVAMTLAGHGYEPRAQDGVLELANCPFHALARDHTALVCGMNLHLIRAMLGELGHTDVQARLDPAPGRCCVTLTRAPA</sequence>
<accession>A0A561T030</accession>
<comment type="caution">
    <text evidence="1">The sequence shown here is derived from an EMBL/GenBank/DDBJ whole genome shotgun (WGS) entry which is preliminary data.</text>
</comment>
<proteinExistence type="predicted"/>
<dbReference type="InterPro" id="IPR011991">
    <property type="entry name" value="ArsR-like_HTH"/>
</dbReference>
<dbReference type="InterPro" id="IPR036390">
    <property type="entry name" value="WH_DNA-bd_sf"/>
</dbReference>
<dbReference type="SUPFAM" id="SSF46785">
    <property type="entry name" value="Winged helix' DNA-binding domain"/>
    <property type="match status" value="1"/>
</dbReference>